<dbReference type="Proteomes" id="UP000183987">
    <property type="component" value="Unassembled WGS sequence"/>
</dbReference>
<keyword evidence="1" id="KW-0472">Membrane</keyword>
<protein>
    <submittedName>
        <fullName evidence="2">Uncharacterized protein</fullName>
    </submittedName>
</protein>
<name>A0A1M5CCZ8_LOKAT</name>
<evidence type="ECO:0000256" key="1">
    <source>
        <dbReference type="SAM" id="Phobius"/>
    </source>
</evidence>
<feature type="transmembrane region" description="Helical" evidence="1">
    <location>
        <begin position="7"/>
        <end position="26"/>
    </location>
</feature>
<accession>A0A1M5CCZ8</accession>
<organism evidence="2 3">
    <name type="scientific">Loktanella atrilutea</name>
    <dbReference type="NCBI Taxonomy" id="366533"/>
    <lineage>
        <taxon>Bacteria</taxon>
        <taxon>Pseudomonadati</taxon>
        <taxon>Pseudomonadota</taxon>
        <taxon>Alphaproteobacteria</taxon>
        <taxon>Rhodobacterales</taxon>
        <taxon>Roseobacteraceae</taxon>
        <taxon>Loktanella</taxon>
    </lineage>
</organism>
<dbReference type="EMBL" id="FQUE01000007">
    <property type="protein sequence ID" value="SHF52302.1"/>
    <property type="molecule type" value="Genomic_DNA"/>
</dbReference>
<keyword evidence="3" id="KW-1185">Reference proteome</keyword>
<reference evidence="3" key="1">
    <citation type="submission" date="2016-11" db="EMBL/GenBank/DDBJ databases">
        <authorList>
            <person name="Varghese N."/>
            <person name="Submissions S."/>
        </authorList>
    </citation>
    <scope>NUCLEOTIDE SEQUENCE [LARGE SCALE GENOMIC DNA]</scope>
    <source>
        <strain evidence="3">DSM 29326</strain>
    </source>
</reference>
<dbReference type="AlphaFoldDB" id="A0A1M5CCZ8"/>
<gene>
    <name evidence="2" type="ORF">SAMN05444339_107117</name>
</gene>
<dbReference type="RefSeq" id="WP_072857986.1">
    <property type="nucleotide sequence ID" value="NZ_FQUE01000007.1"/>
</dbReference>
<evidence type="ECO:0000313" key="3">
    <source>
        <dbReference type="Proteomes" id="UP000183987"/>
    </source>
</evidence>
<dbReference type="OrthoDB" id="8454463at2"/>
<dbReference type="STRING" id="366533.SAMN05444339_107117"/>
<proteinExistence type="predicted"/>
<feature type="transmembrane region" description="Helical" evidence="1">
    <location>
        <begin position="54"/>
        <end position="75"/>
    </location>
</feature>
<feature type="transmembrane region" description="Helical" evidence="1">
    <location>
        <begin position="82"/>
        <end position="105"/>
    </location>
</feature>
<feature type="transmembrane region" description="Helical" evidence="1">
    <location>
        <begin position="111"/>
        <end position="131"/>
    </location>
</feature>
<evidence type="ECO:0000313" key="2">
    <source>
        <dbReference type="EMBL" id="SHF52302.1"/>
    </source>
</evidence>
<sequence length="140" mass="14176">MKRPTWVGIAGITGLLWNALVLFQFVGSVGRTEGDLVSQGSTAAQAAALARVPIWAEAGFALGAVAGIAGCILIARRRRAAVPVLVVALVGYAVLCLGNLAQGVYAVTGTAHISVSIALLVIAAALVAASVHGARRHILT</sequence>
<keyword evidence="1" id="KW-1133">Transmembrane helix</keyword>
<keyword evidence="1" id="KW-0812">Transmembrane</keyword>